<protein>
    <submittedName>
        <fullName evidence="14">Peptidase</fullName>
    </submittedName>
</protein>
<dbReference type="PANTHER" id="PTHR39188">
    <property type="entry name" value="MEMBRANE-ASSOCIATED ZINC METALLOPROTEASE M50B"/>
    <property type="match status" value="1"/>
</dbReference>
<name>A0AAW9NSK6_9BACL</name>
<keyword evidence="7" id="KW-0378">Hydrolase</keyword>
<keyword evidence="5 12" id="KW-0812">Transmembrane</keyword>
<keyword evidence="8" id="KW-0862">Zinc</keyword>
<comment type="cofactor">
    <cofactor evidence="1">
        <name>Zn(2+)</name>
        <dbReference type="ChEBI" id="CHEBI:29105"/>
    </cofactor>
</comment>
<evidence type="ECO:0000256" key="12">
    <source>
        <dbReference type="SAM" id="Phobius"/>
    </source>
</evidence>
<evidence type="ECO:0000256" key="6">
    <source>
        <dbReference type="ARBA" id="ARBA00022723"/>
    </source>
</evidence>
<dbReference type="GO" id="GO:0016020">
    <property type="term" value="C:membrane"/>
    <property type="evidence" value="ECO:0007669"/>
    <property type="project" value="UniProtKB-SubCell"/>
</dbReference>
<feature type="transmembrane region" description="Helical" evidence="12">
    <location>
        <begin position="169"/>
        <end position="186"/>
    </location>
</feature>
<dbReference type="AlphaFoldDB" id="A0AAW9NSK6"/>
<sequence length="202" mass="22663">MLRITIHPLLLVVLLTMVFTGNIALYSIILCSLIIHEVGHLLAAKAVGLQLKSCVIMPYGGEIKLQQEGTYLQKLIIAFGGPCATLIGMASCIWLPPLLAEPFLKAQFYLLCLNLLPFLPLDGGKIICYTLLTLFPRAKIYEVFLSLSLCFFTIIAVVAFILLPKSIPILLLSILLWMNVLGEWKYRKYHIAYEKIVLNRLT</sequence>
<keyword evidence="11 12" id="KW-0472">Membrane</keyword>
<dbReference type="InterPro" id="IPR008915">
    <property type="entry name" value="Peptidase_M50"/>
</dbReference>
<evidence type="ECO:0000313" key="14">
    <source>
        <dbReference type="EMBL" id="MEC1178344.1"/>
    </source>
</evidence>
<dbReference type="Proteomes" id="UP001344888">
    <property type="component" value="Unassembled WGS sequence"/>
</dbReference>
<dbReference type="GO" id="GO:0006508">
    <property type="term" value="P:proteolysis"/>
    <property type="evidence" value="ECO:0007669"/>
    <property type="project" value="UniProtKB-KW"/>
</dbReference>
<dbReference type="RefSeq" id="WP_326122873.1">
    <property type="nucleotide sequence ID" value="NZ_JARSFG010000010.1"/>
</dbReference>
<keyword evidence="15" id="KW-1185">Reference proteome</keyword>
<comment type="caution">
    <text evidence="14">The sequence shown here is derived from an EMBL/GenBank/DDBJ whole genome shotgun (WGS) entry which is preliminary data.</text>
</comment>
<keyword evidence="9 12" id="KW-1133">Transmembrane helix</keyword>
<evidence type="ECO:0000256" key="9">
    <source>
        <dbReference type="ARBA" id="ARBA00022989"/>
    </source>
</evidence>
<comment type="subcellular location">
    <subcellularLocation>
        <location evidence="2">Membrane</location>
        <topology evidence="2">Multi-pass membrane protein</topology>
    </subcellularLocation>
</comment>
<evidence type="ECO:0000256" key="1">
    <source>
        <dbReference type="ARBA" id="ARBA00001947"/>
    </source>
</evidence>
<evidence type="ECO:0000313" key="15">
    <source>
        <dbReference type="Proteomes" id="UP001344888"/>
    </source>
</evidence>
<dbReference type="GO" id="GO:0008237">
    <property type="term" value="F:metallopeptidase activity"/>
    <property type="evidence" value="ECO:0007669"/>
    <property type="project" value="UniProtKB-KW"/>
</dbReference>
<feature type="transmembrane region" description="Helical" evidence="12">
    <location>
        <begin position="75"/>
        <end position="96"/>
    </location>
</feature>
<keyword evidence="4" id="KW-0645">Protease</keyword>
<evidence type="ECO:0000256" key="7">
    <source>
        <dbReference type="ARBA" id="ARBA00022801"/>
    </source>
</evidence>
<evidence type="ECO:0000256" key="5">
    <source>
        <dbReference type="ARBA" id="ARBA00022692"/>
    </source>
</evidence>
<dbReference type="GO" id="GO:0046872">
    <property type="term" value="F:metal ion binding"/>
    <property type="evidence" value="ECO:0007669"/>
    <property type="project" value="UniProtKB-KW"/>
</dbReference>
<feature type="transmembrane region" description="Helical" evidence="12">
    <location>
        <begin position="108"/>
        <end position="132"/>
    </location>
</feature>
<comment type="similarity">
    <text evidence="3">Belongs to the peptidase M50B family.</text>
</comment>
<evidence type="ECO:0000259" key="13">
    <source>
        <dbReference type="Pfam" id="PF02163"/>
    </source>
</evidence>
<dbReference type="PANTHER" id="PTHR39188:SF3">
    <property type="entry name" value="STAGE IV SPORULATION PROTEIN FB"/>
    <property type="match status" value="1"/>
</dbReference>
<evidence type="ECO:0000256" key="11">
    <source>
        <dbReference type="ARBA" id="ARBA00023136"/>
    </source>
</evidence>
<evidence type="ECO:0000256" key="4">
    <source>
        <dbReference type="ARBA" id="ARBA00022670"/>
    </source>
</evidence>
<evidence type="ECO:0000256" key="3">
    <source>
        <dbReference type="ARBA" id="ARBA00007931"/>
    </source>
</evidence>
<keyword evidence="6" id="KW-0479">Metal-binding</keyword>
<organism evidence="14 15">
    <name type="scientific">Metasolibacillus meyeri</name>
    <dbReference type="NCBI Taxonomy" id="1071052"/>
    <lineage>
        <taxon>Bacteria</taxon>
        <taxon>Bacillati</taxon>
        <taxon>Bacillota</taxon>
        <taxon>Bacilli</taxon>
        <taxon>Bacillales</taxon>
        <taxon>Caryophanaceae</taxon>
        <taxon>Metasolibacillus</taxon>
    </lineage>
</organism>
<keyword evidence="10" id="KW-0482">Metalloprotease</keyword>
<dbReference type="Pfam" id="PF02163">
    <property type="entry name" value="Peptidase_M50"/>
    <property type="match status" value="1"/>
</dbReference>
<gene>
    <name evidence="14" type="ORF">P9B03_07610</name>
</gene>
<evidence type="ECO:0000256" key="10">
    <source>
        <dbReference type="ARBA" id="ARBA00023049"/>
    </source>
</evidence>
<evidence type="ECO:0000256" key="2">
    <source>
        <dbReference type="ARBA" id="ARBA00004141"/>
    </source>
</evidence>
<evidence type="ECO:0000256" key="8">
    <source>
        <dbReference type="ARBA" id="ARBA00022833"/>
    </source>
</evidence>
<accession>A0AAW9NSK6</accession>
<feature type="domain" description="Peptidase M50" evidence="13">
    <location>
        <begin position="28"/>
        <end position="88"/>
    </location>
</feature>
<feature type="transmembrane region" description="Helical" evidence="12">
    <location>
        <begin position="6"/>
        <end position="35"/>
    </location>
</feature>
<dbReference type="EMBL" id="JARSFG010000010">
    <property type="protein sequence ID" value="MEC1178344.1"/>
    <property type="molecule type" value="Genomic_DNA"/>
</dbReference>
<reference evidence="14 15" key="1">
    <citation type="submission" date="2023-03" db="EMBL/GenBank/DDBJ databases">
        <title>Bacillus Genome Sequencing.</title>
        <authorList>
            <person name="Dunlap C."/>
        </authorList>
    </citation>
    <scope>NUCLEOTIDE SEQUENCE [LARGE SCALE GENOMIC DNA]</scope>
    <source>
        <strain evidence="14 15">B-59205</strain>
    </source>
</reference>
<feature type="transmembrane region" description="Helical" evidence="12">
    <location>
        <begin position="144"/>
        <end position="163"/>
    </location>
</feature>
<proteinExistence type="inferred from homology"/>